<keyword evidence="1" id="KW-0812">Transmembrane</keyword>
<evidence type="ECO:0000259" key="2">
    <source>
        <dbReference type="Pfam" id="PF16344"/>
    </source>
</evidence>
<accession>A0A365XZN9</accession>
<evidence type="ECO:0000313" key="4">
    <source>
        <dbReference type="Proteomes" id="UP000253410"/>
    </source>
</evidence>
<dbReference type="Pfam" id="PF16344">
    <property type="entry name" value="FecR_C"/>
    <property type="match status" value="1"/>
</dbReference>
<organism evidence="3 4">
    <name type="scientific">Chitinophaga flava</name>
    <dbReference type="NCBI Taxonomy" id="2259036"/>
    <lineage>
        <taxon>Bacteria</taxon>
        <taxon>Pseudomonadati</taxon>
        <taxon>Bacteroidota</taxon>
        <taxon>Chitinophagia</taxon>
        <taxon>Chitinophagales</taxon>
        <taxon>Chitinophagaceae</taxon>
        <taxon>Chitinophaga</taxon>
    </lineage>
</organism>
<dbReference type="InterPro" id="IPR032508">
    <property type="entry name" value="FecR_C"/>
</dbReference>
<name>A0A365XZN9_9BACT</name>
<dbReference type="Proteomes" id="UP000253410">
    <property type="component" value="Unassembled WGS sequence"/>
</dbReference>
<reference evidence="3 4" key="1">
    <citation type="submission" date="2018-05" db="EMBL/GenBank/DDBJ databases">
        <title>Chitinophaga sp. K3CV102501T nov., isolated from isolated from a monsoon evergreen broad-leaved forest soil.</title>
        <authorList>
            <person name="Lv Y."/>
        </authorList>
    </citation>
    <scope>NUCLEOTIDE SEQUENCE [LARGE SCALE GENOMIC DNA]</scope>
    <source>
        <strain evidence="3 4">GDMCC 1.1325</strain>
    </source>
</reference>
<keyword evidence="4" id="KW-1185">Reference proteome</keyword>
<dbReference type="Gene3D" id="3.55.50.30">
    <property type="match status" value="1"/>
</dbReference>
<keyword evidence="1" id="KW-1133">Transmembrane helix</keyword>
<keyword evidence="1" id="KW-0472">Membrane</keyword>
<dbReference type="EMBL" id="QFFJ01000001">
    <property type="protein sequence ID" value="RBL91849.1"/>
    <property type="molecule type" value="Genomic_DNA"/>
</dbReference>
<comment type="caution">
    <text evidence="3">The sequence shown here is derived from an EMBL/GenBank/DDBJ whole genome shotgun (WGS) entry which is preliminary data.</text>
</comment>
<dbReference type="AlphaFoldDB" id="A0A365XZN9"/>
<dbReference type="OrthoDB" id="662963at2"/>
<sequence>MSNKETKELFDLMDQVPNAKRVAEEYRRLMREGKLDPQRDVTDAGAGWLMVEDELLRDDNAKSYNYKVSVVCVTIILLGLGFSAWWQCRHENNLIRQLAVNDRPEVTTVSNRQVMPMPGVERKNGIYTFHEASLRDIGGMIDKRFEVKVVFDDPAMSKQCFTGSMDPCQSLDAFMNVVKYSTPVDYYFRGSTLHIQQRLSHRR</sequence>
<gene>
    <name evidence="3" type="ORF">DF182_04405</name>
</gene>
<dbReference type="RefSeq" id="WP_113614452.1">
    <property type="nucleotide sequence ID" value="NZ_QFFJ01000001.1"/>
</dbReference>
<proteinExistence type="predicted"/>
<evidence type="ECO:0000256" key="1">
    <source>
        <dbReference type="SAM" id="Phobius"/>
    </source>
</evidence>
<feature type="transmembrane region" description="Helical" evidence="1">
    <location>
        <begin position="64"/>
        <end position="86"/>
    </location>
</feature>
<evidence type="ECO:0000313" key="3">
    <source>
        <dbReference type="EMBL" id="RBL91849.1"/>
    </source>
</evidence>
<feature type="domain" description="Protein FecR C-terminal" evidence="2">
    <location>
        <begin position="127"/>
        <end position="194"/>
    </location>
</feature>
<protein>
    <recommendedName>
        <fullName evidence="2">Protein FecR C-terminal domain-containing protein</fullName>
    </recommendedName>
</protein>